<feature type="compositionally biased region" description="Low complexity" evidence="1">
    <location>
        <begin position="179"/>
        <end position="189"/>
    </location>
</feature>
<feature type="region of interest" description="Disordered" evidence="1">
    <location>
        <begin position="161"/>
        <end position="217"/>
    </location>
</feature>
<keyword evidence="2" id="KW-0812">Transmembrane</keyword>
<name>A0A839RTN7_9ACTN</name>
<feature type="transmembrane region" description="Helical" evidence="2">
    <location>
        <begin position="9"/>
        <end position="29"/>
    </location>
</feature>
<evidence type="ECO:0000313" key="3">
    <source>
        <dbReference type="EMBL" id="MBB3039930.1"/>
    </source>
</evidence>
<organism evidence="3 4">
    <name type="scientific">Hoyosella altamirensis</name>
    <dbReference type="NCBI Taxonomy" id="616997"/>
    <lineage>
        <taxon>Bacteria</taxon>
        <taxon>Bacillati</taxon>
        <taxon>Actinomycetota</taxon>
        <taxon>Actinomycetes</taxon>
        <taxon>Mycobacteriales</taxon>
        <taxon>Hoyosellaceae</taxon>
        <taxon>Hoyosella</taxon>
    </lineage>
</organism>
<dbReference type="OrthoDB" id="4375786at2"/>
<feature type="compositionally biased region" description="Basic and acidic residues" evidence="1">
    <location>
        <begin position="206"/>
        <end position="217"/>
    </location>
</feature>
<sequence>MDLWLLRGLLLAAVITFVRAVLGIGIYTWPESGGAQRTIALIVVLLAALAWPFLDGRRDAQENEDPEDRADLTLFWLKAALVAALVSGAASWLLSFVIPGASVQSLIFELTIGTGFVTLLLSIPAQIGILSGRAYGEYSRKRSAPAEEEDEFGRHHIQAHHQKEPVAVHHSSGIEGAYSSRAESQSRSSTIEDDEYSDQDFAAEQARIDDDERRTGR</sequence>
<protein>
    <recommendedName>
        <fullName evidence="5">Transmembrane protein</fullName>
    </recommendedName>
</protein>
<dbReference type="RefSeq" id="WP_064438764.1">
    <property type="nucleotide sequence ID" value="NZ_BDDI01000002.1"/>
</dbReference>
<feature type="transmembrane region" description="Helical" evidence="2">
    <location>
        <begin position="35"/>
        <end position="54"/>
    </location>
</feature>
<dbReference type="NCBIfam" id="NF037996">
    <property type="entry name" value="B-4DMT"/>
    <property type="match status" value="1"/>
</dbReference>
<keyword evidence="2" id="KW-1133">Transmembrane helix</keyword>
<dbReference type="InterPro" id="IPR047958">
    <property type="entry name" value="B-4DMT-like"/>
</dbReference>
<proteinExistence type="predicted"/>
<keyword evidence="2" id="KW-0472">Membrane</keyword>
<evidence type="ECO:0000256" key="1">
    <source>
        <dbReference type="SAM" id="MobiDB-lite"/>
    </source>
</evidence>
<keyword evidence="4" id="KW-1185">Reference proteome</keyword>
<dbReference type="AlphaFoldDB" id="A0A839RTN7"/>
<comment type="caution">
    <text evidence="3">The sequence shown here is derived from an EMBL/GenBank/DDBJ whole genome shotgun (WGS) entry which is preliminary data.</text>
</comment>
<dbReference type="EMBL" id="JACHWS010000005">
    <property type="protein sequence ID" value="MBB3039930.1"/>
    <property type="molecule type" value="Genomic_DNA"/>
</dbReference>
<reference evidence="3 4" key="1">
    <citation type="submission" date="2020-08" db="EMBL/GenBank/DDBJ databases">
        <title>Sequencing the genomes of 1000 actinobacteria strains.</title>
        <authorList>
            <person name="Klenk H.-P."/>
        </authorList>
    </citation>
    <scope>NUCLEOTIDE SEQUENCE [LARGE SCALE GENOMIC DNA]</scope>
    <source>
        <strain evidence="3 4">DSM 45258</strain>
    </source>
</reference>
<evidence type="ECO:0000256" key="2">
    <source>
        <dbReference type="SAM" id="Phobius"/>
    </source>
</evidence>
<feature type="transmembrane region" description="Helical" evidence="2">
    <location>
        <begin position="75"/>
        <end position="98"/>
    </location>
</feature>
<feature type="transmembrane region" description="Helical" evidence="2">
    <location>
        <begin position="110"/>
        <end position="132"/>
    </location>
</feature>
<evidence type="ECO:0008006" key="5">
    <source>
        <dbReference type="Google" id="ProtNLM"/>
    </source>
</evidence>
<accession>A0A839RTN7</accession>
<evidence type="ECO:0000313" key="4">
    <source>
        <dbReference type="Proteomes" id="UP000567922"/>
    </source>
</evidence>
<dbReference type="Proteomes" id="UP000567922">
    <property type="component" value="Unassembled WGS sequence"/>
</dbReference>
<gene>
    <name evidence="3" type="ORF">FHU29_004420</name>
</gene>